<feature type="region of interest" description="Disordered" evidence="4">
    <location>
        <begin position="492"/>
        <end position="568"/>
    </location>
</feature>
<feature type="repeat" description="RCC1" evidence="3">
    <location>
        <begin position="210"/>
        <end position="273"/>
    </location>
</feature>
<dbReference type="PANTHER" id="PTHR45982">
    <property type="entry name" value="REGULATOR OF CHROMOSOME CONDENSATION"/>
    <property type="match status" value="1"/>
</dbReference>
<feature type="compositionally biased region" description="Low complexity" evidence="4">
    <location>
        <begin position="546"/>
        <end position="555"/>
    </location>
</feature>
<dbReference type="PRINTS" id="PR00633">
    <property type="entry name" value="RCCNDNSATION"/>
</dbReference>
<feature type="repeat" description="RCC1" evidence="3">
    <location>
        <begin position="394"/>
        <end position="449"/>
    </location>
</feature>
<evidence type="ECO:0000313" key="6">
    <source>
        <dbReference type="EMBL" id="SZX71535.1"/>
    </source>
</evidence>
<feature type="repeat" description="RCC1" evidence="3">
    <location>
        <begin position="88"/>
        <end position="151"/>
    </location>
</feature>
<protein>
    <recommendedName>
        <fullName evidence="5">RCC1-like domain-containing protein</fullName>
    </recommendedName>
</protein>
<accession>A0A383W1H6</accession>
<evidence type="ECO:0000259" key="5">
    <source>
        <dbReference type="Pfam" id="PF25390"/>
    </source>
</evidence>
<dbReference type="SUPFAM" id="SSF50985">
    <property type="entry name" value="RCC1/BLIP-II"/>
    <property type="match status" value="1"/>
</dbReference>
<dbReference type="InterPro" id="IPR058923">
    <property type="entry name" value="RCC1-like_dom"/>
</dbReference>
<keyword evidence="2" id="KW-0677">Repeat</keyword>
<evidence type="ECO:0000256" key="1">
    <source>
        <dbReference type="ARBA" id="ARBA00022658"/>
    </source>
</evidence>
<evidence type="ECO:0000256" key="3">
    <source>
        <dbReference type="PROSITE-ProRule" id="PRU00235"/>
    </source>
</evidence>
<keyword evidence="7" id="KW-1185">Reference proteome</keyword>
<feature type="region of interest" description="Disordered" evidence="4">
    <location>
        <begin position="102"/>
        <end position="121"/>
    </location>
</feature>
<reference evidence="6 7" key="1">
    <citation type="submission" date="2016-10" db="EMBL/GenBank/DDBJ databases">
        <authorList>
            <person name="Cai Z."/>
        </authorList>
    </citation>
    <scope>NUCLEOTIDE SEQUENCE [LARGE SCALE GENOMIC DNA]</scope>
</reference>
<gene>
    <name evidence="6" type="ORF">BQ4739_LOCUS11672</name>
</gene>
<feature type="domain" description="RCC1-like" evidence="5">
    <location>
        <begin position="38"/>
        <end position="444"/>
    </location>
</feature>
<dbReference type="InterPro" id="IPR000408">
    <property type="entry name" value="Reg_chr_condens"/>
</dbReference>
<keyword evidence="1" id="KW-0344">Guanine-nucleotide releasing factor</keyword>
<dbReference type="EMBL" id="FNXT01001058">
    <property type="protein sequence ID" value="SZX71535.1"/>
    <property type="molecule type" value="Genomic_DNA"/>
</dbReference>
<feature type="compositionally biased region" description="Low complexity" evidence="4">
    <location>
        <begin position="501"/>
        <end position="525"/>
    </location>
</feature>
<dbReference type="PROSITE" id="PS00625">
    <property type="entry name" value="RCC1_1"/>
    <property type="match status" value="1"/>
</dbReference>
<dbReference type="STRING" id="3088.A0A383W1H6"/>
<dbReference type="InterPro" id="IPR009091">
    <property type="entry name" value="RCC1/BLIP-II"/>
</dbReference>
<dbReference type="Pfam" id="PF25390">
    <property type="entry name" value="WD40_RLD"/>
    <property type="match status" value="1"/>
</dbReference>
<feature type="repeat" description="RCC1" evidence="3">
    <location>
        <begin position="36"/>
        <end position="87"/>
    </location>
</feature>
<dbReference type="PROSITE" id="PS00626">
    <property type="entry name" value="RCC1_2"/>
    <property type="match status" value="2"/>
</dbReference>
<dbReference type="GO" id="GO:0005737">
    <property type="term" value="C:cytoplasm"/>
    <property type="evidence" value="ECO:0007669"/>
    <property type="project" value="TreeGrafter"/>
</dbReference>
<dbReference type="PANTHER" id="PTHR45982:SF1">
    <property type="entry name" value="REGULATOR OF CHROMOSOME CONDENSATION"/>
    <property type="match status" value="1"/>
</dbReference>
<evidence type="ECO:0000313" key="7">
    <source>
        <dbReference type="Proteomes" id="UP000256970"/>
    </source>
</evidence>
<dbReference type="GO" id="GO:0005085">
    <property type="term" value="F:guanyl-nucleotide exchange factor activity"/>
    <property type="evidence" value="ECO:0007669"/>
    <property type="project" value="TreeGrafter"/>
</dbReference>
<organism evidence="6 7">
    <name type="scientific">Tetradesmus obliquus</name>
    <name type="common">Green alga</name>
    <name type="synonym">Acutodesmus obliquus</name>
    <dbReference type="NCBI Taxonomy" id="3088"/>
    <lineage>
        <taxon>Eukaryota</taxon>
        <taxon>Viridiplantae</taxon>
        <taxon>Chlorophyta</taxon>
        <taxon>core chlorophytes</taxon>
        <taxon>Chlorophyceae</taxon>
        <taxon>CS clade</taxon>
        <taxon>Sphaeropleales</taxon>
        <taxon>Scenedesmaceae</taxon>
        <taxon>Tetradesmus</taxon>
    </lineage>
</organism>
<evidence type="ECO:0000256" key="4">
    <source>
        <dbReference type="SAM" id="MobiDB-lite"/>
    </source>
</evidence>
<dbReference type="AlphaFoldDB" id="A0A383W1H6"/>
<name>A0A383W1H6_TETOB</name>
<feature type="repeat" description="RCC1" evidence="3">
    <location>
        <begin position="274"/>
        <end position="330"/>
    </location>
</feature>
<dbReference type="InterPro" id="IPR051553">
    <property type="entry name" value="Ran_GTPase-activating"/>
</dbReference>
<feature type="repeat" description="RCC1" evidence="3">
    <location>
        <begin position="152"/>
        <end position="209"/>
    </location>
</feature>
<dbReference type="PROSITE" id="PS50012">
    <property type="entry name" value="RCC1_3"/>
    <property type="match status" value="7"/>
</dbReference>
<dbReference type="Gene3D" id="2.130.10.30">
    <property type="entry name" value="Regulator of chromosome condensation 1/beta-lactamase-inhibitor protein II"/>
    <property type="match status" value="1"/>
</dbReference>
<dbReference type="Proteomes" id="UP000256970">
    <property type="component" value="Unassembled WGS sequence"/>
</dbReference>
<proteinExistence type="predicted"/>
<sequence length="568" mass="58066">MATKRKDAGAAPADRAAQSAMRKRMKEFLLPGVTPGYCFTIGTNGFGALGLGEDVVEKFRAAHVDVEGKRLLGVACGGMHTVALAEDGSIYTWGVNDEGALGRPTSGTAWEAEPDSSKEDPYVPGKARLPDGVTCVQVVAGDGFTFALSDAGAIYGWGQFKDDLSSFYSFGPGVKVQRLPALVYQPEDVRGRVRKLAAGARHMLALTRRGEVLTWGIAGQGQLGRVPRFNNEEYPAADMLLQPTAVKGIAAAVGPEVVDIGAGSYASFAIGRSGAVAAWGLNNGGQLGLPVAADKDAEQCVWAPAAVPALSKGVAAIAGGEHHSLALTKQHKVLSFGSSNYGMLGRRDIPKPVDKETICLPDPEPVDESDGLAEEKVSGIAAGMHVSACVTQSGNAFTWGSNVNYQMAKGQDEDDNEQPTRMRRHKAFGNRRVLQFCFGGQHAALLASADEEAEAAAAAAAPAAAVPAAAADGAGTSAAAEAGAAAVEKPAAAGKKRKAAATEQPAAAEEPAAVEEPAAAAAAAAEEPEAAGEEAAPSKGKKGRKAPAAAAAAAAAKEKAPAAKKRKA</sequence>
<evidence type="ECO:0000256" key="2">
    <source>
        <dbReference type="ARBA" id="ARBA00022737"/>
    </source>
</evidence>
<feature type="repeat" description="RCC1" evidence="3">
    <location>
        <begin position="331"/>
        <end position="393"/>
    </location>
</feature>